<dbReference type="Proteomes" id="UP000474630">
    <property type="component" value="Chromosome"/>
</dbReference>
<gene>
    <name evidence="2" type="ORF">G0Q07_02765</name>
</gene>
<proteinExistence type="predicted"/>
<dbReference type="KEGG" id="drc:G0Q07_02765"/>
<evidence type="ECO:0000313" key="3">
    <source>
        <dbReference type="Proteomes" id="UP000474630"/>
    </source>
</evidence>
<accession>A0A6C0RAD3</accession>
<dbReference type="AlphaFoldDB" id="A0A6C0RAD3"/>
<dbReference type="PANTHER" id="PTHR43245:SF13">
    <property type="entry name" value="UDP-D-APIOSE_UDP-D-XYLOSE SYNTHASE 2"/>
    <property type="match status" value="1"/>
</dbReference>
<evidence type="ECO:0000259" key="1">
    <source>
        <dbReference type="Pfam" id="PF01370"/>
    </source>
</evidence>
<reference evidence="2 3" key="1">
    <citation type="submission" date="2020-02" db="EMBL/GenBank/DDBJ databases">
        <title>Genome sequencing for Draconibacterium sp. strain M1.</title>
        <authorList>
            <person name="Park S.-J."/>
        </authorList>
    </citation>
    <scope>NUCLEOTIDE SEQUENCE [LARGE SCALE GENOMIC DNA]</scope>
    <source>
        <strain evidence="2 3">M1</strain>
    </source>
</reference>
<dbReference type="PANTHER" id="PTHR43245">
    <property type="entry name" value="BIFUNCTIONAL POLYMYXIN RESISTANCE PROTEIN ARNA"/>
    <property type="match status" value="1"/>
</dbReference>
<feature type="domain" description="NAD-dependent epimerase/dehydratase" evidence="1">
    <location>
        <begin position="11"/>
        <end position="208"/>
    </location>
</feature>
<keyword evidence="3" id="KW-1185">Reference proteome</keyword>
<dbReference type="SUPFAM" id="SSF51735">
    <property type="entry name" value="NAD(P)-binding Rossmann-fold domains"/>
    <property type="match status" value="1"/>
</dbReference>
<protein>
    <submittedName>
        <fullName evidence="2">NAD-dependent epimerase/dehydratase</fullName>
    </submittedName>
</protein>
<dbReference type="InterPro" id="IPR036291">
    <property type="entry name" value="NAD(P)-bd_dom_sf"/>
</dbReference>
<sequence length="289" mass="33470">MIGNNMNKQTILITGINGFLGSHLAKALLENYNIIGLEINSQNLFRLKGLKIRVYEANKEGINKLFYENKINGVIHTATFYGRQNESIKILAEANLFIPFEILDNAIQNNCNFFINTDTVLERFVSTYALTKRHFQEWLYLRRNEIKVVNLQLEHFFGPACSNTNFITSMIERLKRNEDVIELTLGEQQRNFVYIDDVVAAFIKIVERLPIVTENYNSYQVATNELISIKEMMEFLKENAKSSTKLNFGAIPYRENELMVSHIENQALLELGWIPQYSIKEGLLKTIQE</sequence>
<dbReference type="Gene3D" id="3.40.50.720">
    <property type="entry name" value="NAD(P)-binding Rossmann-like Domain"/>
    <property type="match status" value="1"/>
</dbReference>
<name>A0A6C0RAD3_9BACT</name>
<organism evidence="2 3">
    <name type="scientific">Draconibacterium halophilum</name>
    <dbReference type="NCBI Taxonomy" id="2706887"/>
    <lineage>
        <taxon>Bacteria</taxon>
        <taxon>Pseudomonadati</taxon>
        <taxon>Bacteroidota</taxon>
        <taxon>Bacteroidia</taxon>
        <taxon>Marinilabiliales</taxon>
        <taxon>Prolixibacteraceae</taxon>
        <taxon>Draconibacterium</taxon>
    </lineage>
</organism>
<evidence type="ECO:0000313" key="2">
    <source>
        <dbReference type="EMBL" id="QIA06715.1"/>
    </source>
</evidence>
<dbReference type="InterPro" id="IPR050177">
    <property type="entry name" value="Lipid_A_modif_metabolic_enz"/>
</dbReference>
<dbReference type="Pfam" id="PF01370">
    <property type="entry name" value="Epimerase"/>
    <property type="match status" value="1"/>
</dbReference>
<dbReference type="InterPro" id="IPR001509">
    <property type="entry name" value="Epimerase_deHydtase"/>
</dbReference>
<dbReference type="EMBL" id="CP048409">
    <property type="protein sequence ID" value="QIA06715.1"/>
    <property type="molecule type" value="Genomic_DNA"/>
</dbReference>
<dbReference type="RefSeq" id="WP_163344645.1">
    <property type="nucleotide sequence ID" value="NZ_CP048409.1"/>
</dbReference>